<feature type="transmembrane region" description="Helical" evidence="2">
    <location>
        <begin position="89"/>
        <end position="110"/>
    </location>
</feature>
<dbReference type="Proteomes" id="UP001275436">
    <property type="component" value="Unassembled WGS sequence"/>
</dbReference>
<evidence type="ECO:0000313" key="3">
    <source>
        <dbReference type="EMBL" id="GLO65911.1"/>
    </source>
</evidence>
<organism evidence="3 4">
    <name type="scientific">Oceanobacillus kimchii</name>
    <dbReference type="NCBI Taxonomy" id="746691"/>
    <lineage>
        <taxon>Bacteria</taxon>
        <taxon>Bacillati</taxon>
        <taxon>Bacillota</taxon>
        <taxon>Bacilli</taxon>
        <taxon>Bacillales</taxon>
        <taxon>Bacillaceae</taxon>
        <taxon>Oceanobacillus</taxon>
    </lineage>
</organism>
<keyword evidence="1" id="KW-0749">Sporulation</keyword>
<comment type="function">
    <text evidence="1">Probable aspartic protease that is responsible for the proteolytic cleavage of the RNA polymerase sigma E factor (SigE/spoIIGB) to yield the active peptide in the mother cell during sporulation. Responds to a signal from the forespore that is triggered by the extracellular signal protein SpoIIR.</text>
</comment>
<keyword evidence="1" id="KW-0064">Aspartyl protease</keyword>
<gene>
    <name evidence="3" type="ORF">MACH08_16950</name>
</gene>
<accession>A0ABQ5TI07</accession>
<feature type="transmembrane region" description="Helical" evidence="2">
    <location>
        <begin position="34"/>
        <end position="53"/>
    </location>
</feature>
<comment type="subcellular location">
    <subcellularLocation>
        <location evidence="1">Cell membrane</location>
    </subcellularLocation>
</comment>
<sequence>MTIYLDAVWMLNFLIDLMLLMLVKLLARDSVNMLRLLFGALIASFIVPITIFYPESFINGASGKLLYSVLIIFSAFGWKGTYQTLKLCLLFYFVSFAIGGGLTAIHFMLSSPVSMTANGMITFNKGFGDPISWLFIFIGFPIIWYFTKRRMDEHAGEQIKYDQMCEVSLTLNQKIRQTTGYIDSGNQLIDPLTKRPVIICDRTFLSEWFTENEWFQLENAKNNLEMDEIPKRWQDKIQIIPYQGVDGGSSMMIGIRPERVIVNYNDQQLLATNVIIGIQFGNLVRDNSYHCLLHPQIMKQSIIHSA</sequence>
<comment type="subunit">
    <text evidence="1">Self-associates. Interacts with SigE. Interacts with SpoIIR.</text>
</comment>
<evidence type="ECO:0000256" key="2">
    <source>
        <dbReference type="SAM" id="Phobius"/>
    </source>
</evidence>
<keyword evidence="1 2" id="KW-0472">Membrane</keyword>
<keyword evidence="1" id="KW-0378">Hydrolase</keyword>
<keyword evidence="2" id="KW-0812">Transmembrane</keyword>
<comment type="caution">
    <text evidence="3">The sequence shown here is derived from an EMBL/GenBank/DDBJ whole genome shotgun (WGS) entry which is preliminary data.</text>
</comment>
<keyword evidence="2" id="KW-1133">Transmembrane helix</keyword>
<proteinExistence type="inferred from homology"/>
<name>A0ABQ5TI07_9BACI</name>
<dbReference type="InterPro" id="IPR005081">
    <property type="entry name" value="SpoIIGA"/>
</dbReference>
<keyword evidence="4" id="KW-1185">Reference proteome</keyword>
<dbReference type="Pfam" id="PF03419">
    <property type="entry name" value="Peptidase_U4"/>
    <property type="match status" value="1"/>
</dbReference>
<feature type="transmembrane region" description="Helical" evidence="2">
    <location>
        <begin position="130"/>
        <end position="147"/>
    </location>
</feature>
<feature type="transmembrane region" description="Helical" evidence="2">
    <location>
        <begin position="65"/>
        <end position="82"/>
    </location>
</feature>
<evidence type="ECO:0000313" key="4">
    <source>
        <dbReference type="Proteomes" id="UP001275436"/>
    </source>
</evidence>
<dbReference type="PIRSF" id="PIRSF018571">
    <property type="entry name" value="SpoIIGA"/>
    <property type="match status" value="1"/>
</dbReference>
<keyword evidence="1" id="KW-1003">Cell membrane</keyword>
<feature type="transmembrane region" description="Helical" evidence="2">
    <location>
        <begin position="6"/>
        <end position="27"/>
    </location>
</feature>
<dbReference type="RefSeq" id="WP_017796592.1">
    <property type="nucleotide sequence ID" value="NZ_BSKO01000001.1"/>
</dbReference>
<dbReference type="NCBIfam" id="TIGR02854">
    <property type="entry name" value="spore_II_GA"/>
    <property type="match status" value="1"/>
</dbReference>
<evidence type="ECO:0000256" key="1">
    <source>
        <dbReference type="PIRNR" id="PIRNR018571"/>
    </source>
</evidence>
<keyword evidence="1" id="KW-0645">Protease</keyword>
<reference evidence="3 4" key="1">
    <citation type="submission" date="2023-02" db="EMBL/GenBank/DDBJ databases">
        <title>Oceanobacillus kimchii IFOP_LL358 isolated form Alexandrium catenella lab strain.</title>
        <authorList>
            <person name="Gajardo G."/>
            <person name="Ueki S."/>
            <person name="Maruyama F."/>
        </authorList>
    </citation>
    <scope>NUCLEOTIDE SEQUENCE [LARGE SCALE GENOMIC DNA]</scope>
    <source>
        <strain evidence="3 4">IFOP_LL358</strain>
    </source>
</reference>
<dbReference type="EC" id="3.4.23.-" evidence="1"/>
<comment type="similarity">
    <text evidence="1">Belongs to the peptidase U4 family.</text>
</comment>
<dbReference type="EMBL" id="BSKO01000001">
    <property type="protein sequence ID" value="GLO65911.1"/>
    <property type="molecule type" value="Genomic_DNA"/>
</dbReference>
<protein>
    <recommendedName>
        <fullName evidence="1">Sporulation sigma-E factor-processing peptidase</fullName>
        <ecNumber evidence="1">3.4.23.-</ecNumber>
    </recommendedName>
    <alternativeName>
        <fullName evidence="1">Membrane-associated aspartic protease</fullName>
    </alternativeName>
    <alternativeName>
        <fullName evidence="1">Stage II sporulation protein GA</fullName>
    </alternativeName>
</protein>